<dbReference type="EMBL" id="MU001676">
    <property type="protein sequence ID" value="KAF2458995.1"/>
    <property type="molecule type" value="Genomic_DNA"/>
</dbReference>
<organism evidence="2 3">
    <name type="scientific">Lineolata rhizophorae</name>
    <dbReference type="NCBI Taxonomy" id="578093"/>
    <lineage>
        <taxon>Eukaryota</taxon>
        <taxon>Fungi</taxon>
        <taxon>Dikarya</taxon>
        <taxon>Ascomycota</taxon>
        <taxon>Pezizomycotina</taxon>
        <taxon>Dothideomycetes</taxon>
        <taxon>Dothideomycetes incertae sedis</taxon>
        <taxon>Lineolatales</taxon>
        <taxon>Lineolataceae</taxon>
        <taxon>Lineolata</taxon>
    </lineage>
</organism>
<name>A0A6A6P4R6_9PEZI</name>
<feature type="region of interest" description="Disordered" evidence="1">
    <location>
        <begin position="516"/>
        <end position="543"/>
    </location>
</feature>
<feature type="compositionally biased region" description="Basic residues" evidence="1">
    <location>
        <begin position="516"/>
        <end position="530"/>
    </location>
</feature>
<sequence>EPRNLMLRGFAPRVGVVASGDTEEIVREKGVQGGFLALVRPFGEWVQGKVTVRDSHGASRTWEDYGVRFVGMGDEADVGGLRVGGDIGAIEEAVDRHLEYAEVRGELGEDDLDGDDGQWGGEPGSSTALASAATSLSSSPFYSLYIRRLLSGLPLTSHETFAHPVACIIAISSRNPAPIEELRNLYSSTNAGIHRLPPWVNNDYLRYYVLVHDEDHDDITKSTSLYEQMKRHFGLHCHLLRLRSTQCVPSDDDSVRLPLCEWISAGEELSEIERRESADDDEDPTPCVFDSDATALRTFVRELVTQSVIPSMERLSATWNEQVLSRRRGLSGRFMSLSKRWTPFGGSNPLAAAGGGSGGPGGHYDSQHGVYRPDAPEAVMRKLADYAFMLRDFRLAHSTYEVLRGDFGNDKAWRHYAGAAEMCALTSLLLLLPPYAAARLDQAEQNLDNAAYSYVTRCAAPYHALRALTCGLELLRLRATLLNSAPPLAPPPGAGPCARWSSASWGPWARRCSRSASRRASRRRRGRRGCWGRGPRARTGPAAAAARPACGRCWRPSAGWGWGARPAPPSAWPRPAGCS</sequence>
<dbReference type="PANTHER" id="PTHR12975">
    <property type="entry name" value="TRANSPORT PROTEIN TRAPP"/>
    <property type="match status" value="1"/>
</dbReference>
<feature type="non-terminal residue" evidence="2">
    <location>
        <position position="1"/>
    </location>
</feature>
<feature type="region of interest" description="Disordered" evidence="1">
    <location>
        <begin position="107"/>
        <end position="127"/>
    </location>
</feature>
<keyword evidence="3" id="KW-1185">Reference proteome</keyword>
<dbReference type="InterPro" id="IPR024420">
    <property type="entry name" value="TRAPP_III_complex_Trs85"/>
</dbReference>
<dbReference type="OrthoDB" id="203724at2759"/>
<dbReference type="Pfam" id="PF12739">
    <property type="entry name" value="TRAPPC-Trs85"/>
    <property type="match status" value="1"/>
</dbReference>
<dbReference type="Proteomes" id="UP000799766">
    <property type="component" value="Unassembled WGS sequence"/>
</dbReference>
<evidence type="ECO:0000256" key="1">
    <source>
        <dbReference type="SAM" id="MobiDB-lite"/>
    </source>
</evidence>
<feature type="compositionally biased region" description="Low complexity" evidence="1">
    <location>
        <begin position="533"/>
        <end position="543"/>
    </location>
</feature>
<evidence type="ECO:0000313" key="3">
    <source>
        <dbReference type="Proteomes" id="UP000799766"/>
    </source>
</evidence>
<feature type="non-terminal residue" evidence="2">
    <location>
        <position position="579"/>
    </location>
</feature>
<gene>
    <name evidence="2" type="ORF">BDY21DRAFT_409878</name>
</gene>
<reference evidence="2" key="1">
    <citation type="journal article" date="2020" name="Stud. Mycol.">
        <title>101 Dothideomycetes genomes: a test case for predicting lifestyles and emergence of pathogens.</title>
        <authorList>
            <person name="Haridas S."/>
            <person name="Albert R."/>
            <person name="Binder M."/>
            <person name="Bloem J."/>
            <person name="Labutti K."/>
            <person name="Salamov A."/>
            <person name="Andreopoulos B."/>
            <person name="Baker S."/>
            <person name="Barry K."/>
            <person name="Bills G."/>
            <person name="Bluhm B."/>
            <person name="Cannon C."/>
            <person name="Castanera R."/>
            <person name="Culley D."/>
            <person name="Daum C."/>
            <person name="Ezra D."/>
            <person name="Gonzalez J."/>
            <person name="Henrissat B."/>
            <person name="Kuo A."/>
            <person name="Liang C."/>
            <person name="Lipzen A."/>
            <person name="Lutzoni F."/>
            <person name="Magnuson J."/>
            <person name="Mondo S."/>
            <person name="Nolan M."/>
            <person name="Ohm R."/>
            <person name="Pangilinan J."/>
            <person name="Park H.-J."/>
            <person name="Ramirez L."/>
            <person name="Alfaro M."/>
            <person name="Sun H."/>
            <person name="Tritt A."/>
            <person name="Yoshinaga Y."/>
            <person name="Zwiers L.-H."/>
            <person name="Turgeon B."/>
            <person name="Goodwin S."/>
            <person name="Spatafora J."/>
            <person name="Crous P."/>
            <person name="Grigoriev I."/>
        </authorList>
    </citation>
    <scope>NUCLEOTIDE SEQUENCE</scope>
    <source>
        <strain evidence="2">ATCC 16933</strain>
    </source>
</reference>
<proteinExistence type="predicted"/>
<protein>
    <submittedName>
        <fullName evidence="2">ER-golgi trafficking TRAPP I complex 85 kDa subunit-domain-containing protein</fullName>
    </submittedName>
</protein>
<dbReference type="PANTHER" id="PTHR12975:SF6">
    <property type="entry name" value="TRAFFICKING PROTEIN PARTICLE COMPLEX SUBUNIT 8"/>
    <property type="match status" value="1"/>
</dbReference>
<accession>A0A6A6P4R6</accession>
<dbReference type="GO" id="GO:1990072">
    <property type="term" value="C:TRAPPIII protein complex"/>
    <property type="evidence" value="ECO:0007669"/>
    <property type="project" value="TreeGrafter"/>
</dbReference>
<dbReference type="AlphaFoldDB" id="A0A6A6P4R6"/>
<evidence type="ECO:0000313" key="2">
    <source>
        <dbReference type="EMBL" id="KAF2458995.1"/>
    </source>
</evidence>